<dbReference type="eggNOG" id="COG1249">
    <property type="taxonomic scope" value="Bacteria"/>
</dbReference>
<organism evidence="2 3">
    <name type="scientific">Ammonifex degensii (strain DSM 10501 / KC4)</name>
    <dbReference type="NCBI Taxonomy" id="429009"/>
    <lineage>
        <taxon>Bacteria</taxon>
        <taxon>Bacillati</taxon>
        <taxon>Bacillota</taxon>
        <taxon>Clostridia</taxon>
        <taxon>Thermoanaerobacterales</taxon>
        <taxon>Thermoanaerobacteraceae</taxon>
        <taxon>Ammonifex</taxon>
    </lineage>
</organism>
<feature type="transmembrane region" description="Helical" evidence="1">
    <location>
        <begin position="330"/>
        <end position="351"/>
    </location>
</feature>
<protein>
    <submittedName>
        <fullName evidence="2">Stage II sporulation protein P</fullName>
    </submittedName>
</protein>
<gene>
    <name evidence="2" type="ordered locus">Adeg_1226</name>
</gene>
<evidence type="ECO:0000256" key="1">
    <source>
        <dbReference type="SAM" id="Phobius"/>
    </source>
</evidence>
<keyword evidence="1" id="KW-0812">Transmembrane</keyword>
<reference evidence="2 3" key="1">
    <citation type="submission" date="2009-10" db="EMBL/GenBank/DDBJ databases">
        <title>Complete sequence of chromosome of Ammonifex degensii KC4.</title>
        <authorList>
            <consortium name="US DOE Joint Genome Institute"/>
            <person name="Kerfeld C."/>
            <person name="Goodner B."/>
            <person name="Huber H."/>
            <person name="Stetter K."/>
            <person name="Lucas S."/>
            <person name="Copeland A."/>
            <person name="Lapidus A."/>
            <person name="Glavina del Rio T."/>
            <person name="Dalin E."/>
            <person name="Tice H."/>
            <person name="Bruce D."/>
            <person name="Goodwin L."/>
            <person name="Pitluck S."/>
            <person name="Saunders E."/>
            <person name="Brettin T."/>
            <person name="Detter J.C."/>
            <person name="Han C."/>
            <person name="Larimer F."/>
            <person name="Land M."/>
            <person name="Hauser L."/>
            <person name="Kyrpides N."/>
            <person name="Ovchinnikova G."/>
            <person name="Richardson P."/>
        </authorList>
    </citation>
    <scope>NUCLEOTIDE SEQUENCE [LARGE SCALE GENOMIC DNA]</scope>
    <source>
        <strain evidence="3">DSM 10501 / KC4</strain>
    </source>
</reference>
<dbReference type="STRING" id="429009.Adeg_1226"/>
<dbReference type="KEGG" id="adg:Adeg_1226"/>
<dbReference type="RefSeq" id="WP_015739214.1">
    <property type="nucleotide sequence ID" value="NC_013385.1"/>
</dbReference>
<dbReference type="AlphaFoldDB" id="C9R7Q8"/>
<dbReference type="Proteomes" id="UP000002620">
    <property type="component" value="Chromosome"/>
</dbReference>
<dbReference type="EMBL" id="CP001785">
    <property type="protein sequence ID" value="ACX52337.1"/>
    <property type="molecule type" value="Genomic_DNA"/>
</dbReference>
<dbReference type="Pfam" id="PF07454">
    <property type="entry name" value="SpoIIP"/>
    <property type="match status" value="1"/>
</dbReference>
<dbReference type="OrthoDB" id="1633470at2"/>
<dbReference type="InterPro" id="IPR010897">
    <property type="entry name" value="Spore_II_P"/>
</dbReference>
<evidence type="ECO:0000313" key="2">
    <source>
        <dbReference type="EMBL" id="ACX52337.1"/>
    </source>
</evidence>
<keyword evidence="1" id="KW-1133">Transmembrane helix</keyword>
<accession>C9R7Q8</accession>
<sequence length="378" mass="42223">MARSKLWLGIALVLGVICLAFWLGGRSLPALSSRTESYDGELGPGEFFTVVDKERRVIDRLAREVAPGDEFFTPEGKHYRVERVRGRVAEARLLGRDRDLLVWEAYFEQVAVPTAVLGPNRTVAIYHTHSDESYVPTDGAASIPYRGGILKVGARFSRRLERVGVRVNHDVTPHDPHDAYAYVRSRKTATRLLQSRPLAIFDVHRDGVPDPDFYRAYIRGSSVGQIRIVVGRQNPKMSANLDFAKRLMSYANRVHPGLVKGIYLGRGNYNQDLSPTALLLECGTHTLTRPEAERGVMLLAEAVPVVLGLEGSRPDLPEGERPLTERTPGAWRTVAWLLLAVVVGVGGYLLLSTGSWQGAKERLRHFWSRELGLRKKKE</sequence>
<proteinExistence type="predicted"/>
<evidence type="ECO:0000313" key="3">
    <source>
        <dbReference type="Proteomes" id="UP000002620"/>
    </source>
</evidence>
<keyword evidence="3" id="KW-1185">Reference proteome</keyword>
<name>C9R7Q8_AMMDK</name>
<dbReference type="NCBIfam" id="TIGR02867">
    <property type="entry name" value="spore_II_P"/>
    <property type="match status" value="1"/>
</dbReference>
<keyword evidence="1" id="KW-0472">Membrane</keyword>
<dbReference type="HOGENOM" id="CLU_040895_0_0_9"/>